<reference evidence="11" key="1">
    <citation type="submission" date="2020-01" db="EMBL/GenBank/DDBJ databases">
        <title>'Steroidobacter agaridevorans' sp. nov., agar-degrading bacteria isolated from rhizosphere soils.</title>
        <authorList>
            <person name="Ikenaga M."/>
            <person name="Kataoka M."/>
            <person name="Murouchi A."/>
            <person name="Katsuragi S."/>
            <person name="Sakai M."/>
        </authorList>
    </citation>
    <scope>NUCLEOTIDE SEQUENCE [LARGE SCALE GENOMIC DNA]</scope>
    <source>
        <strain evidence="11">YU21-B</strain>
    </source>
</reference>
<evidence type="ECO:0000256" key="9">
    <source>
        <dbReference type="SAM" id="Phobius"/>
    </source>
</evidence>
<dbReference type="AlphaFoldDB" id="A0A829YJM7"/>
<keyword evidence="4 9" id="KW-0812">Transmembrane</keyword>
<organism evidence="10 11">
    <name type="scientific">Steroidobacter agaridevorans</name>
    <dbReference type="NCBI Taxonomy" id="2695856"/>
    <lineage>
        <taxon>Bacteria</taxon>
        <taxon>Pseudomonadati</taxon>
        <taxon>Pseudomonadota</taxon>
        <taxon>Gammaproteobacteria</taxon>
        <taxon>Steroidobacterales</taxon>
        <taxon>Steroidobacteraceae</taxon>
        <taxon>Steroidobacter</taxon>
    </lineage>
</organism>
<dbReference type="GO" id="GO:0008360">
    <property type="term" value="P:regulation of cell shape"/>
    <property type="evidence" value="ECO:0007669"/>
    <property type="project" value="UniProtKB-UniRule"/>
</dbReference>
<evidence type="ECO:0000256" key="4">
    <source>
        <dbReference type="ARBA" id="ARBA00022692"/>
    </source>
</evidence>
<sequence>MSDGRISRARVTFTVILAIIFAVLPLPEPIDAARPDLLLLLVIYWSLSAPRIAGLLFAWFCGLAIDVLKGIILGQHALAFLVVAYFTHKFQLRIRIFPLSQQTLTVFAFLFLYQFILWWLDGIIGQAVTTWMRWLPVISGAILWPILVAGLDTWNRRNR</sequence>
<keyword evidence="7 8" id="KW-0472">Membrane</keyword>
<proteinExistence type="inferred from homology"/>
<dbReference type="GO" id="GO:0005886">
    <property type="term" value="C:plasma membrane"/>
    <property type="evidence" value="ECO:0007669"/>
    <property type="project" value="UniProtKB-SubCell"/>
</dbReference>
<evidence type="ECO:0000256" key="3">
    <source>
        <dbReference type="ARBA" id="ARBA00022475"/>
    </source>
</evidence>
<keyword evidence="11" id="KW-1185">Reference proteome</keyword>
<dbReference type="RefSeq" id="WP_161814661.1">
    <property type="nucleotide sequence ID" value="NZ_BLJN01000005.1"/>
</dbReference>
<evidence type="ECO:0000256" key="2">
    <source>
        <dbReference type="ARBA" id="ARBA00007776"/>
    </source>
</evidence>
<comment type="caution">
    <text evidence="10">The sequence shown here is derived from an EMBL/GenBank/DDBJ whole genome shotgun (WGS) entry which is preliminary data.</text>
</comment>
<evidence type="ECO:0000256" key="7">
    <source>
        <dbReference type="ARBA" id="ARBA00023136"/>
    </source>
</evidence>
<dbReference type="PANTHER" id="PTHR37484">
    <property type="entry name" value="ROD SHAPE-DETERMINING PROTEIN MRED"/>
    <property type="match status" value="1"/>
</dbReference>
<dbReference type="NCBIfam" id="TIGR03426">
    <property type="entry name" value="shape_MreD"/>
    <property type="match status" value="1"/>
</dbReference>
<dbReference type="InterPro" id="IPR007227">
    <property type="entry name" value="Cell_shape_determining_MreD"/>
</dbReference>
<evidence type="ECO:0000313" key="10">
    <source>
        <dbReference type="EMBL" id="GFE83043.1"/>
    </source>
</evidence>
<dbReference type="PANTHER" id="PTHR37484:SF1">
    <property type="entry name" value="ROD SHAPE-DETERMINING PROTEIN MRED"/>
    <property type="match status" value="1"/>
</dbReference>
<feature type="transmembrane region" description="Helical" evidence="9">
    <location>
        <begin position="38"/>
        <end position="65"/>
    </location>
</feature>
<protein>
    <recommendedName>
        <fullName evidence="8">Rod shape-determining protein MreD</fullName>
    </recommendedName>
</protein>
<comment type="function">
    <text evidence="8">Involved in formation of the rod shape of the cell. May also contribute to regulation of formation of penicillin-binding proteins.</text>
</comment>
<evidence type="ECO:0000256" key="5">
    <source>
        <dbReference type="ARBA" id="ARBA00022960"/>
    </source>
</evidence>
<evidence type="ECO:0000313" key="11">
    <source>
        <dbReference type="Proteomes" id="UP000445000"/>
    </source>
</evidence>
<keyword evidence="3 8" id="KW-1003">Cell membrane</keyword>
<evidence type="ECO:0000256" key="1">
    <source>
        <dbReference type="ARBA" id="ARBA00004651"/>
    </source>
</evidence>
<dbReference type="InterPro" id="IPR026034">
    <property type="entry name" value="MreD_proteobac"/>
</dbReference>
<dbReference type="Pfam" id="PF04093">
    <property type="entry name" value="MreD"/>
    <property type="match status" value="1"/>
</dbReference>
<comment type="similarity">
    <text evidence="2 8">Belongs to the MreD family.</text>
</comment>
<keyword evidence="5 8" id="KW-0133">Cell shape</keyword>
<name>A0A829YJM7_9GAMM</name>
<feature type="transmembrane region" description="Helical" evidence="9">
    <location>
        <begin position="6"/>
        <end position="26"/>
    </location>
</feature>
<keyword evidence="6 9" id="KW-1133">Transmembrane helix</keyword>
<gene>
    <name evidence="10" type="primary">mreD</name>
    <name evidence="10" type="ORF">GCM10011487_50430</name>
</gene>
<evidence type="ECO:0000256" key="8">
    <source>
        <dbReference type="PIRNR" id="PIRNR018472"/>
    </source>
</evidence>
<dbReference type="PIRSF" id="PIRSF018472">
    <property type="entry name" value="MreD_proteobac"/>
    <property type="match status" value="1"/>
</dbReference>
<feature type="transmembrane region" description="Helical" evidence="9">
    <location>
        <begin position="99"/>
        <end position="119"/>
    </location>
</feature>
<accession>A0A829YJM7</accession>
<feature type="transmembrane region" description="Helical" evidence="9">
    <location>
        <begin position="131"/>
        <end position="151"/>
    </location>
</feature>
<keyword evidence="8" id="KW-0997">Cell inner membrane</keyword>
<comment type="subcellular location">
    <subcellularLocation>
        <location evidence="8">Cell inner membrane</location>
    </subcellularLocation>
    <subcellularLocation>
        <location evidence="1">Cell membrane</location>
        <topology evidence="1">Multi-pass membrane protein</topology>
    </subcellularLocation>
</comment>
<dbReference type="Proteomes" id="UP000445000">
    <property type="component" value="Unassembled WGS sequence"/>
</dbReference>
<evidence type="ECO:0000256" key="6">
    <source>
        <dbReference type="ARBA" id="ARBA00022989"/>
    </source>
</evidence>
<dbReference type="EMBL" id="BLJN01000005">
    <property type="protein sequence ID" value="GFE83043.1"/>
    <property type="molecule type" value="Genomic_DNA"/>
</dbReference>